<evidence type="ECO:0000313" key="2">
    <source>
        <dbReference type="EMBL" id="QUT05018.1"/>
    </source>
</evidence>
<feature type="chain" id="PRO_5037722007" description="DUF4139 domain-containing protein" evidence="1">
    <location>
        <begin position="19"/>
        <end position="514"/>
    </location>
</feature>
<name>A0A975K554_9SPHN</name>
<keyword evidence="3" id="KW-1185">Reference proteome</keyword>
<dbReference type="PANTHER" id="PTHR38075">
    <property type="entry name" value="DUF4139 DOMAIN-CONTAINING PROTEIN"/>
    <property type="match status" value="1"/>
</dbReference>
<organism evidence="2 3">
    <name type="scientific">Sphingobium phenoxybenzoativorans</name>
    <dbReference type="NCBI Taxonomy" id="1592790"/>
    <lineage>
        <taxon>Bacteria</taxon>
        <taxon>Pseudomonadati</taxon>
        <taxon>Pseudomonadota</taxon>
        <taxon>Alphaproteobacteria</taxon>
        <taxon>Sphingomonadales</taxon>
        <taxon>Sphingomonadaceae</taxon>
        <taxon>Sphingobium</taxon>
    </lineage>
</organism>
<protein>
    <recommendedName>
        <fullName evidence="4">DUF4139 domain-containing protein</fullName>
    </recommendedName>
</protein>
<dbReference type="KEGG" id="spph:KFK14_18685"/>
<reference evidence="2" key="1">
    <citation type="submission" date="2021-04" db="EMBL/GenBank/DDBJ databases">
        <title>Isolation of p-tert-butylphenol degrading bacteria Sphingobium phenoxybenzoativorans Tas13 from active sludge.</title>
        <authorList>
            <person name="Li Y."/>
        </authorList>
    </citation>
    <scope>NUCLEOTIDE SEQUENCE</scope>
    <source>
        <strain evidence="2">Tas13</strain>
    </source>
</reference>
<dbReference type="PANTHER" id="PTHR38075:SF1">
    <property type="entry name" value="DUF4139 DOMAIN-CONTAINING PROTEIN"/>
    <property type="match status" value="1"/>
</dbReference>
<accession>A0A975K554</accession>
<dbReference type="Proteomes" id="UP000681425">
    <property type="component" value="Chromosome"/>
</dbReference>
<evidence type="ECO:0000256" key="1">
    <source>
        <dbReference type="SAM" id="SignalP"/>
    </source>
</evidence>
<evidence type="ECO:0008006" key="4">
    <source>
        <dbReference type="Google" id="ProtNLM"/>
    </source>
</evidence>
<sequence>MRLLLACLFILCPTAVWAQAVVTSHGPDSASVTVYRDPDRGEGGINPQFPSGFALISETRSMALPAGESVIRFEGVADGMIAVSAVVSGLPGGVAQKNRDARLLSPAALLDGSLGNRVHLRRTSRATGKVVEQDAVIRSGPDGAVVLQTGEGVEALRCSGIPETLSYDSVPDGLSARPTLSVTTVSPSAMRATVTLTYLATGFDWGANYVAKVAPDGRTLDLFAWLTVANGNDASFSGAQLLAVAGRLNKQSDYDALVERAPSPFLSLQCWPMATTSTDSPPPMPAPPPAPMMEAISDIVVTAQKRTESLAAAPVAMMAKQEELGDLKLYRVPQRVNVNAKGQKQVALLQKTGVPFQLYYAASLWPLNGEGESQPMTRMLRMQNRARDGLGIPLPAGGVALFEQTKGESLLLADGGMRDHAVGEETEINGGESPQVQIIQTPLPGRGKVQIYRIEISNALDRPAPAEVKIAKPDGEALVGSSRKLGEKDGAWLWTVTVPANGKAQLTYELKEPD</sequence>
<gene>
    <name evidence="2" type="ORF">KFK14_18685</name>
</gene>
<feature type="signal peptide" evidence="1">
    <location>
        <begin position="1"/>
        <end position="18"/>
    </location>
</feature>
<dbReference type="RefSeq" id="WP_212608721.1">
    <property type="nucleotide sequence ID" value="NZ_CP073910.1"/>
</dbReference>
<keyword evidence="1" id="KW-0732">Signal</keyword>
<dbReference type="EMBL" id="CP073910">
    <property type="protein sequence ID" value="QUT05018.1"/>
    <property type="molecule type" value="Genomic_DNA"/>
</dbReference>
<evidence type="ECO:0000313" key="3">
    <source>
        <dbReference type="Proteomes" id="UP000681425"/>
    </source>
</evidence>
<dbReference type="AlphaFoldDB" id="A0A975K554"/>
<proteinExistence type="predicted"/>